<evidence type="ECO:0000256" key="2">
    <source>
        <dbReference type="ARBA" id="ARBA00022989"/>
    </source>
</evidence>
<dbReference type="EMBL" id="CP104965">
    <property type="protein sequence ID" value="UXN70803.1"/>
    <property type="molecule type" value="Genomic_DNA"/>
</dbReference>
<evidence type="ECO:0000256" key="1">
    <source>
        <dbReference type="ARBA" id="ARBA00022692"/>
    </source>
</evidence>
<gene>
    <name evidence="5" type="primary">arsK</name>
    <name evidence="5" type="ORF">N8A98_06345</name>
</gene>
<feature type="transmembrane region" description="Helical" evidence="4">
    <location>
        <begin position="244"/>
        <end position="263"/>
    </location>
</feature>
<evidence type="ECO:0000256" key="3">
    <source>
        <dbReference type="ARBA" id="ARBA00023136"/>
    </source>
</evidence>
<proteinExistence type="predicted"/>
<dbReference type="Proteomes" id="UP001061862">
    <property type="component" value="Chromosome"/>
</dbReference>
<name>A0ABY6CEZ0_9HYPH</name>
<feature type="transmembrane region" description="Helical" evidence="4">
    <location>
        <begin position="12"/>
        <end position="35"/>
    </location>
</feature>
<dbReference type="Gene3D" id="1.20.1250.20">
    <property type="entry name" value="MFS general substrate transporter like domains"/>
    <property type="match status" value="1"/>
</dbReference>
<feature type="transmembrane region" description="Helical" evidence="4">
    <location>
        <begin position="214"/>
        <end position="238"/>
    </location>
</feature>
<dbReference type="InterPro" id="IPR011701">
    <property type="entry name" value="MFS"/>
</dbReference>
<feature type="transmembrane region" description="Helical" evidence="4">
    <location>
        <begin position="275"/>
        <end position="299"/>
    </location>
</feature>
<feature type="transmembrane region" description="Helical" evidence="4">
    <location>
        <begin position="305"/>
        <end position="330"/>
    </location>
</feature>
<organism evidence="5 6">
    <name type="scientific">Devosia neptuniae</name>
    <dbReference type="NCBI Taxonomy" id="191302"/>
    <lineage>
        <taxon>Bacteria</taxon>
        <taxon>Pseudomonadati</taxon>
        <taxon>Pseudomonadota</taxon>
        <taxon>Alphaproteobacteria</taxon>
        <taxon>Hyphomicrobiales</taxon>
        <taxon>Devosiaceae</taxon>
        <taxon>Devosia</taxon>
    </lineage>
</organism>
<accession>A0ABY6CEZ0</accession>
<feature type="transmembrane region" description="Helical" evidence="4">
    <location>
        <begin position="371"/>
        <end position="389"/>
    </location>
</feature>
<feature type="transmembrane region" description="Helical" evidence="4">
    <location>
        <begin position="103"/>
        <end position="125"/>
    </location>
</feature>
<sequence>MATSSPSNAAAIWALGVTQIIGYGTLYYSFSILAPGIAAEFGVAIEWIYGCISLALLAGGLISPYAGGLADRHGAGRVMAAGSVGAAAALIVCALAGNAFAFLAGMILVELASAFVLYSTAFAFLAQSTGPKAQRSITYLTLIAGFASTIFWPLTSAMLGAMDWHQVYLVFAGLNLLVCLPLHLWLSRFSRLAAARMPQPAAIGGVENPVDQGLVFGLVVLGFSLAGFISAAILFHIVPMLGSLGLGNAGVLVASLLGPAQVASRLINMTLGKELPATVLSIISASMMPLALTILALTAPSIAGGIGFAVIFGMGTGLFSIVSGTLPLALFGKAGFGRRLGWISLGRLALSAIAPFALSVALGAVGPKPSIWVLAVAGLGCVAVFGEIWRRCRQPQRVAVV</sequence>
<feature type="transmembrane region" description="Helical" evidence="4">
    <location>
        <begin position="167"/>
        <end position="186"/>
    </location>
</feature>
<feature type="transmembrane region" description="Helical" evidence="4">
    <location>
        <begin position="137"/>
        <end position="155"/>
    </location>
</feature>
<keyword evidence="3 4" id="KW-0472">Membrane</keyword>
<feature type="transmembrane region" description="Helical" evidence="4">
    <location>
        <begin position="78"/>
        <end position="97"/>
    </location>
</feature>
<protein>
    <submittedName>
        <fullName evidence="5">Arsenite efflux MFS transporter ArsK</fullName>
    </submittedName>
</protein>
<evidence type="ECO:0000313" key="6">
    <source>
        <dbReference type="Proteomes" id="UP001061862"/>
    </source>
</evidence>
<evidence type="ECO:0000256" key="4">
    <source>
        <dbReference type="SAM" id="Phobius"/>
    </source>
</evidence>
<keyword evidence="2 4" id="KW-1133">Transmembrane helix</keyword>
<dbReference type="Pfam" id="PF07690">
    <property type="entry name" value="MFS_1"/>
    <property type="match status" value="1"/>
</dbReference>
<reference evidence="5 6" key="1">
    <citation type="submission" date="2022-09" db="EMBL/GenBank/DDBJ databases">
        <title>Interaction between co-microsymbionts with complementary sets of symbiotic genes in legume-rhizobium systems.</title>
        <authorList>
            <person name="Safronova V."/>
            <person name="Sazanova A."/>
            <person name="Afonin A."/>
            <person name="Chirak E."/>
        </authorList>
    </citation>
    <scope>NUCLEOTIDE SEQUENCE [LARGE SCALE GENOMIC DNA]</scope>
    <source>
        <strain evidence="5 6">A18/4-1</strain>
    </source>
</reference>
<dbReference type="NCBIfam" id="NF033733">
    <property type="entry name" value="MFS_ArsK"/>
    <property type="match status" value="1"/>
</dbReference>
<evidence type="ECO:0000313" key="5">
    <source>
        <dbReference type="EMBL" id="UXN70803.1"/>
    </source>
</evidence>
<dbReference type="SUPFAM" id="SSF103473">
    <property type="entry name" value="MFS general substrate transporter"/>
    <property type="match status" value="1"/>
</dbReference>
<feature type="transmembrane region" description="Helical" evidence="4">
    <location>
        <begin position="47"/>
        <end position="66"/>
    </location>
</feature>
<keyword evidence="1 4" id="KW-0812">Transmembrane</keyword>
<feature type="transmembrane region" description="Helical" evidence="4">
    <location>
        <begin position="342"/>
        <end position="365"/>
    </location>
</feature>
<dbReference type="InterPro" id="IPR036259">
    <property type="entry name" value="MFS_trans_sf"/>
</dbReference>
<keyword evidence="6" id="KW-1185">Reference proteome</keyword>